<comment type="subcellular location">
    <subcellularLocation>
        <location evidence="1">Membrane</location>
        <topology evidence="1">Lipid-anchor</topology>
    </subcellularLocation>
</comment>
<evidence type="ECO:0000259" key="8">
    <source>
        <dbReference type="Pfam" id="PF05504"/>
    </source>
</evidence>
<comment type="similarity">
    <text evidence="2">Belongs to the GerABKC lipoprotein family.</text>
</comment>
<protein>
    <submittedName>
        <fullName evidence="10">Ger(X)C family germination protein</fullName>
    </submittedName>
</protein>
<name>A0A852THD6_9BACI</name>
<evidence type="ECO:0000256" key="2">
    <source>
        <dbReference type="ARBA" id="ARBA00007886"/>
    </source>
</evidence>
<sequence length="372" mass="42629">MKRWFHVTLLIFFIVILSSCSGKAPLEDLTLAFIIGIDLDDENNLVFYELNPVFGEGTKVGIETYKVKAKTIRDSRRLFDALTTGEVTAGKIQVLLVGKRVLQHGDWFPILDTVYRNPTFSMSTRVVTVDGPVSEVISHHPTEKPQLSLHLKSLIDKNYDRTRAVKGTLQELHREIYEKGMTPFISEVKREKDLELSGISLLDNKGKYAQFLNVPEATLLLMLQNKKRREVTMTIPVLPNDGEKNIFHKNMISFAASKVKTKIKSGYKHNKFYFDIKVKMTINIVERLFPEERLNKEQLTKEVENELKDEINDLLKKIQKKKVDPIGLGLYARAYQYPHYKKVENNWGEAFAESDVNVSVKIDINSNGAVEQ</sequence>
<evidence type="ECO:0000256" key="4">
    <source>
        <dbReference type="ARBA" id="ARBA00022729"/>
    </source>
</evidence>
<feature type="domain" description="Spore germination GerAC-like C-terminal" evidence="8">
    <location>
        <begin position="197"/>
        <end position="368"/>
    </location>
</feature>
<evidence type="ECO:0000259" key="9">
    <source>
        <dbReference type="Pfam" id="PF25198"/>
    </source>
</evidence>
<accession>A0A852THD6</accession>
<evidence type="ECO:0000256" key="1">
    <source>
        <dbReference type="ARBA" id="ARBA00004635"/>
    </source>
</evidence>
<keyword evidence="5" id="KW-0472">Membrane</keyword>
<keyword evidence="4" id="KW-0732">Signal</keyword>
<evidence type="ECO:0000256" key="5">
    <source>
        <dbReference type="ARBA" id="ARBA00023136"/>
    </source>
</evidence>
<dbReference type="PANTHER" id="PTHR35789:SF1">
    <property type="entry name" value="SPORE GERMINATION PROTEIN B3"/>
    <property type="match status" value="1"/>
</dbReference>
<dbReference type="EMBL" id="JACCBX010000012">
    <property type="protein sequence ID" value="NYE08213.1"/>
    <property type="molecule type" value="Genomic_DNA"/>
</dbReference>
<dbReference type="GO" id="GO:0009847">
    <property type="term" value="P:spore germination"/>
    <property type="evidence" value="ECO:0007669"/>
    <property type="project" value="InterPro"/>
</dbReference>
<gene>
    <name evidence="10" type="ORF">F4694_005056</name>
</gene>
<dbReference type="InterPro" id="IPR038501">
    <property type="entry name" value="Spore_GerAC_C_sf"/>
</dbReference>
<dbReference type="GO" id="GO:0016020">
    <property type="term" value="C:membrane"/>
    <property type="evidence" value="ECO:0007669"/>
    <property type="project" value="UniProtKB-SubCell"/>
</dbReference>
<feature type="domain" description="Spore germination protein N-terminal" evidence="9">
    <location>
        <begin position="24"/>
        <end position="189"/>
    </location>
</feature>
<comment type="caution">
    <text evidence="10">The sequence shown here is derived from an EMBL/GenBank/DDBJ whole genome shotgun (WGS) entry which is preliminary data.</text>
</comment>
<dbReference type="Proteomes" id="UP000548423">
    <property type="component" value="Unassembled WGS sequence"/>
</dbReference>
<reference evidence="11" key="1">
    <citation type="submission" date="2020-07" db="EMBL/GenBank/DDBJ databases">
        <authorList>
            <person name="Partida-Martinez L."/>
            <person name="Huntemann M."/>
            <person name="Clum A."/>
            <person name="Wang J."/>
            <person name="Palaniappan K."/>
            <person name="Ritter S."/>
            <person name="Chen I.-M."/>
            <person name="Stamatis D."/>
            <person name="Reddy T."/>
            <person name="O'Malley R."/>
            <person name="Daum C."/>
            <person name="Shapiro N."/>
            <person name="Ivanova N."/>
            <person name="Kyrpides N."/>
            <person name="Woyke T."/>
        </authorList>
    </citation>
    <scope>NUCLEOTIDE SEQUENCE [LARGE SCALE GENOMIC DNA]</scope>
    <source>
        <strain evidence="11">AT2.8</strain>
    </source>
</reference>
<evidence type="ECO:0000313" key="10">
    <source>
        <dbReference type="EMBL" id="NYE08213.1"/>
    </source>
</evidence>
<keyword evidence="6" id="KW-0564">Palmitate</keyword>
<keyword evidence="3" id="KW-0309">Germination</keyword>
<dbReference type="InterPro" id="IPR057336">
    <property type="entry name" value="GerAC_N"/>
</dbReference>
<dbReference type="PANTHER" id="PTHR35789">
    <property type="entry name" value="SPORE GERMINATION PROTEIN B3"/>
    <property type="match status" value="1"/>
</dbReference>
<evidence type="ECO:0000313" key="11">
    <source>
        <dbReference type="Proteomes" id="UP000548423"/>
    </source>
</evidence>
<dbReference type="AlphaFoldDB" id="A0A852THD6"/>
<dbReference type="Pfam" id="PF25198">
    <property type="entry name" value="Spore_GerAC_N"/>
    <property type="match status" value="1"/>
</dbReference>
<dbReference type="Pfam" id="PF05504">
    <property type="entry name" value="Spore_GerAC"/>
    <property type="match status" value="1"/>
</dbReference>
<dbReference type="InterPro" id="IPR008844">
    <property type="entry name" value="Spore_GerAC-like"/>
</dbReference>
<evidence type="ECO:0000256" key="7">
    <source>
        <dbReference type="ARBA" id="ARBA00023288"/>
    </source>
</evidence>
<proteinExistence type="inferred from homology"/>
<reference evidence="11" key="2">
    <citation type="submission" date="2020-08" db="EMBL/GenBank/DDBJ databases">
        <title>The Agave Microbiome: Exploring the role of microbial communities in plant adaptations to desert environments.</title>
        <authorList>
            <person name="Partida-Martinez L.P."/>
        </authorList>
    </citation>
    <scope>NUCLEOTIDE SEQUENCE [LARGE SCALE GENOMIC DNA]</scope>
    <source>
        <strain evidence="11">AT2.8</strain>
    </source>
</reference>
<keyword evidence="7" id="KW-0449">Lipoprotein</keyword>
<organism evidence="10 11">
    <name type="scientific">Neobacillus niacini</name>
    <dbReference type="NCBI Taxonomy" id="86668"/>
    <lineage>
        <taxon>Bacteria</taxon>
        <taxon>Bacillati</taxon>
        <taxon>Bacillota</taxon>
        <taxon>Bacilli</taxon>
        <taxon>Bacillales</taxon>
        <taxon>Bacillaceae</taxon>
        <taxon>Neobacillus</taxon>
    </lineage>
</organism>
<dbReference type="InterPro" id="IPR046953">
    <property type="entry name" value="Spore_GerAC-like_C"/>
</dbReference>
<evidence type="ECO:0000256" key="3">
    <source>
        <dbReference type="ARBA" id="ARBA00022544"/>
    </source>
</evidence>
<evidence type="ECO:0000256" key="6">
    <source>
        <dbReference type="ARBA" id="ARBA00023139"/>
    </source>
</evidence>
<dbReference type="Gene3D" id="3.30.300.210">
    <property type="entry name" value="Nutrient germinant receptor protein C, domain 3"/>
    <property type="match status" value="1"/>
</dbReference>
<dbReference type="NCBIfam" id="TIGR02887">
    <property type="entry name" value="spore_ger_x_C"/>
    <property type="match status" value="1"/>
</dbReference>
<dbReference type="PROSITE" id="PS51257">
    <property type="entry name" value="PROKAR_LIPOPROTEIN"/>
    <property type="match status" value="1"/>
</dbReference>